<feature type="site" description="Transition state stabilizer" evidence="9">
    <location>
        <position position="198"/>
    </location>
</feature>
<dbReference type="Proteomes" id="UP000244904">
    <property type="component" value="Unassembled WGS sequence"/>
</dbReference>
<comment type="pathway">
    <text evidence="2 10">Bacterial outer membrane biogenesis; LPS core biosynthesis.</text>
</comment>
<reference evidence="13" key="1">
    <citation type="submission" date="2018-03" db="EMBL/GenBank/DDBJ databases">
        <authorList>
            <person name="Rodrigo-Torres L."/>
            <person name="Arahal R. D."/>
            <person name="Lucena T."/>
        </authorList>
    </citation>
    <scope>NUCLEOTIDE SEQUENCE [LARGE SCALE GENOMIC DNA]</scope>
    <source>
        <strain evidence="13">CECT 8871</strain>
    </source>
</reference>
<sequence length="408" mass="44115">MILYRVLISVFALVLAIKLLVRRDGAGLRARFGRMRPASDTPYIWLHAASNGELMSLRAVIDGLLARDKNARLLITCNSQTGVALAQSWGQGRIQAELAPLDLRWCVRNVHQRFRVTAHLTVESEIWPNRMLTCNGPVVVVGGRLSDGTLKGFRWLGGFGRRAMGRIALLSAQDPKSEANFLAAGVRPSALAPQFDLKAQYQPPLDMVPDAALKAAFDRAQTWLAASTHPGEEEIIAEAHRAYLAQNPAAQLILAPRHARRGDEVAALLRKAGFAVAQRSKGDAPQQGAVYLVDTMGEMPLWYALAGRVFMGGSFVPVGGHTPYEPAYFAQAILHGPDTSNQAAAYAALHKANAAVCVKDSKELAEALLGLQAPEKQRMTGICANKAISATHSANELLVTLDAILPKR</sequence>
<dbReference type="GO" id="GO:0005886">
    <property type="term" value="C:plasma membrane"/>
    <property type="evidence" value="ECO:0007669"/>
    <property type="project" value="UniProtKB-SubCell"/>
</dbReference>
<gene>
    <name evidence="12" type="primary">waaA_1</name>
    <name evidence="12" type="ORF">PRI8871_00810</name>
</gene>
<accession>A0A2R8AQR7</accession>
<name>A0A2R8AQR7_9RHOB</name>
<evidence type="ECO:0000256" key="10">
    <source>
        <dbReference type="RuleBase" id="RU365103"/>
    </source>
</evidence>
<dbReference type="Pfam" id="PF04413">
    <property type="entry name" value="Glycos_transf_N"/>
    <property type="match status" value="1"/>
</dbReference>
<comment type="similarity">
    <text evidence="10">Belongs to the glycosyltransferase group 1 family.</text>
</comment>
<keyword evidence="5 10" id="KW-0808">Transferase</keyword>
<comment type="catalytic activity">
    <reaction evidence="7 10">
        <text>lipid IVA (E. coli) + CMP-3-deoxy-beta-D-manno-octulosonate = alpha-Kdo-(2-&gt;6)-lipid IVA (E. coli) + CMP + H(+)</text>
        <dbReference type="Rhea" id="RHEA:28066"/>
        <dbReference type="ChEBI" id="CHEBI:15378"/>
        <dbReference type="ChEBI" id="CHEBI:58603"/>
        <dbReference type="ChEBI" id="CHEBI:60364"/>
        <dbReference type="ChEBI" id="CHEBI:60377"/>
        <dbReference type="ChEBI" id="CHEBI:85987"/>
        <dbReference type="EC" id="2.4.99.12"/>
    </reaction>
</comment>
<evidence type="ECO:0000313" key="13">
    <source>
        <dbReference type="Proteomes" id="UP000244904"/>
    </source>
</evidence>
<feature type="domain" description="3-deoxy-D-manno-octulosonic-acid transferase N-terminal" evidence="11">
    <location>
        <begin position="28"/>
        <end position="198"/>
    </location>
</feature>
<keyword evidence="12" id="KW-0328">Glycosyltransferase</keyword>
<evidence type="ECO:0000256" key="1">
    <source>
        <dbReference type="ARBA" id="ARBA00003394"/>
    </source>
</evidence>
<evidence type="ECO:0000256" key="8">
    <source>
        <dbReference type="PIRSR" id="PIRSR639901-1"/>
    </source>
</evidence>
<dbReference type="GO" id="GO:0043842">
    <property type="term" value="F:Kdo transferase activity"/>
    <property type="evidence" value="ECO:0007669"/>
    <property type="project" value="UniProtKB-EC"/>
</dbReference>
<dbReference type="InterPro" id="IPR038107">
    <property type="entry name" value="Glycos_transf_N_sf"/>
</dbReference>
<dbReference type="EMBL" id="OMOJ01000001">
    <property type="protein sequence ID" value="SPF78217.1"/>
    <property type="molecule type" value="Genomic_DNA"/>
</dbReference>
<evidence type="ECO:0000259" key="11">
    <source>
        <dbReference type="Pfam" id="PF04413"/>
    </source>
</evidence>
<dbReference type="GO" id="GO:0009244">
    <property type="term" value="P:lipopolysaccharide core region biosynthetic process"/>
    <property type="evidence" value="ECO:0007669"/>
    <property type="project" value="UniProtKB-UniRule"/>
</dbReference>
<proteinExistence type="inferred from homology"/>
<dbReference type="PANTHER" id="PTHR42755">
    <property type="entry name" value="3-DEOXY-MANNO-OCTULOSONATE CYTIDYLYLTRANSFERASE"/>
    <property type="match status" value="1"/>
</dbReference>
<keyword evidence="10" id="KW-0448">Lipopolysaccharide biosynthesis</keyword>
<keyword evidence="13" id="KW-1185">Reference proteome</keyword>
<dbReference type="UniPathway" id="UPA00958"/>
<dbReference type="Gene3D" id="3.40.50.2000">
    <property type="entry name" value="Glycogen Phosphorylase B"/>
    <property type="match status" value="1"/>
</dbReference>
<dbReference type="InterPro" id="IPR007507">
    <property type="entry name" value="Glycos_transf_N"/>
</dbReference>
<dbReference type="PANTHER" id="PTHR42755:SF1">
    <property type="entry name" value="3-DEOXY-D-MANNO-OCTULOSONIC ACID TRANSFERASE, MITOCHONDRIAL-RELATED"/>
    <property type="match status" value="1"/>
</dbReference>
<dbReference type="InterPro" id="IPR039901">
    <property type="entry name" value="Kdotransferase"/>
</dbReference>
<dbReference type="EC" id="2.4.99.12" evidence="3 10"/>
<dbReference type="GO" id="GO:0009245">
    <property type="term" value="P:lipid A biosynthetic process"/>
    <property type="evidence" value="ECO:0007669"/>
    <property type="project" value="TreeGrafter"/>
</dbReference>
<dbReference type="RefSeq" id="WP_108884879.1">
    <property type="nucleotide sequence ID" value="NZ_OMOJ01000001.1"/>
</dbReference>
<keyword evidence="10" id="KW-0472">Membrane</keyword>
<feature type="site" description="Transition state stabilizer" evidence="9">
    <location>
        <position position="123"/>
    </location>
</feature>
<keyword evidence="10" id="KW-1003">Cell membrane</keyword>
<evidence type="ECO:0000256" key="6">
    <source>
        <dbReference type="ARBA" id="ARBA00031445"/>
    </source>
</evidence>
<evidence type="ECO:0000256" key="7">
    <source>
        <dbReference type="ARBA" id="ARBA00049183"/>
    </source>
</evidence>
<evidence type="ECO:0000256" key="3">
    <source>
        <dbReference type="ARBA" id="ARBA00012621"/>
    </source>
</evidence>
<protein>
    <recommendedName>
        <fullName evidence="4 10">3-deoxy-D-manno-octulosonic acid transferase</fullName>
        <shortName evidence="10">Kdo transferase</shortName>
        <ecNumber evidence="3 10">2.4.99.12</ecNumber>
    </recommendedName>
    <alternativeName>
        <fullName evidence="6 10">Lipid IV(A) 3-deoxy-D-manno-octulosonic acid transferase</fullName>
    </alternativeName>
</protein>
<comment type="function">
    <text evidence="1 10">Involved in lipopolysaccharide (LPS) biosynthesis. Catalyzes the transfer of 3-deoxy-D-manno-octulosonate (Kdo) residue(s) from CMP-Kdo to lipid IV(A), the tetraacyldisaccharide-1,4'-bisphosphate precursor of lipid A.</text>
</comment>
<dbReference type="Gene3D" id="3.40.50.11720">
    <property type="entry name" value="3-Deoxy-D-manno-octulosonic-acid transferase, N-terminal domain"/>
    <property type="match status" value="1"/>
</dbReference>
<organism evidence="12 13">
    <name type="scientific">Pseudoprimorskyibacter insulae</name>
    <dbReference type="NCBI Taxonomy" id="1695997"/>
    <lineage>
        <taxon>Bacteria</taxon>
        <taxon>Pseudomonadati</taxon>
        <taxon>Pseudomonadota</taxon>
        <taxon>Alphaproteobacteria</taxon>
        <taxon>Rhodobacterales</taxon>
        <taxon>Paracoccaceae</taxon>
        <taxon>Pseudoprimorskyibacter</taxon>
    </lineage>
</organism>
<evidence type="ECO:0000256" key="5">
    <source>
        <dbReference type="ARBA" id="ARBA00022679"/>
    </source>
</evidence>
<evidence type="ECO:0000256" key="2">
    <source>
        <dbReference type="ARBA" id="ARBA00004713"/>
    </source>
</evidence>
<dbReference type="OrthoDB" id="9789797at2"/>
<evidence type="ECO:0000256" key="4">
    <source>
        <dbReference type="ARBA" id="ARBA00019077"/>
    </source>
</evidence>
<evidence type="ECO:0000256" key="9">
    <source>
        <dbReference type="PIRSR" id="PIRSR639901-2"/>
    </source>
</evidence>
<dbReference type="AlphaFoldDB" id="A0A2R8AQR7"/>
<comment type="subcellular location">
    <subcellularLocation>
        <location evidence="10">Cell membrane</location>
    </subcellularLocation>
</comment>
<evidence type="ECO:0000313" key="12">
    <source>
        <dbReference type="EMBL" id="SPF78217.1"/>
    </source>
</evidence>
<feature type="active site" description="Proton acceptor" evidence="8">
    <location>
        <position position="53"/>
    </location>
</feature>